<evidence type="ECO:0000313" key="2">
    <source>
        <dbReference type="EMBL" id="KAF0704071.1"/>
    </source>
</evidence>
<evidence type="ECO:0000313" key="3">
    <source>
        <dbReference type="Proteomes" id="UP000478052"/>
    </source>
</evidence>
<feature type="domain" description="PiggyBac transposable element-derived protein" evidence="1">
    <location>
        <begin position="4"/>
        <end position="85"/>
    </location>
</feature>
<sequence>EVKQAKLKKDETIARYSNGVVIGKWKDKREVAHISTEFKNNLIVSTDKRGHNKTKPERIVNYNKFKSGIDRQDQMQSYYPSTRKTIRCVLLPKIPKTRLLSSKVNHVSKKNTKLEKWKSNKKKMSTMLYAENSKGYGIFL</sequence>
<keyword evidence="3" id="KW-1185">Reference proteome</keyword>
<proteinExistence type="predicted"/>
<evidence type="ECO:0000259" key="1">
    <source>
        <dbReference type="Pfam" id="PF13843"/>
    </source>
</evidence>
<feature type="non-terminal residue" evidence="2">
    <location>
        <position position="140"/>
    </location>
</feature>
<comment type="caution">
    <text evidence="2">The sequence shown here is derived from an EMBL/GenBank/DDBJ whole genome shotgun (WGS) entry which is preliminary data.</text>
</comment>
<protein>
    <submittedName>
        <fullName evidence="2">PiggyBac transposable element-derived protein 4-like</fullName>
    </submittedName>
</protein>
<name>A0A6G0VPA8_APHCR</name>
<accession>A0A6G0VPA8</accession>
<reference evidence="2 3" key="1">
    <citation type="submission" date="2019-08" db="EMBL/GenBank/DDBJ databases">
        <title>Whole genome of Aphis craccivora.</title>
        <authorList>
            <person name="Voronova N.V."/>
            <person name="Shulinski R.S."/>
            <person name="Bandarenka Y.V."/>
            <person name="Zhorov D.G."/>
            <person name="Warner D."/>
        </authorList>
    </citation>
    <scope>NUCLEOTIDE SEQUENCE [LARGE SCALE GENOMIC DNA]</scope>
    <source>
        <strain evidence="2">180601</strain>
        <tissue evidence="2">Whole Body</tissue>
    </source>
</reference>
<gene>
    <name evidence="2" type="ORF">FWK35_00037296</name>
</gene>
<dbReference type="Pfam" id="PF13843">
    <property type="entry name" value="DDE_Tnp_1_7"/>
    <property type="match status" value="1"/>
</dbReference>
<dbReference type="AlphaFoldDB" id="A0A6G0VPA8"/>
<feature type="non-terminal residue" evidence="2">
    <location>
        <position position="1"/>
    </location>
</feature>
<dbReference type="OrthoDB" id="6740508at2759"/>
<dbReference type="EMBL" id="VUJU01013665">
    <property type="protein sequence ID" value="KAF0704071.1"/>
    <property type="molecule type" value="Genomic_DNA"/>
</dbReference>
<dbReference type="InterPro" id="IPR029526">
    <property type="entry name" value="PGBD"/>
</dbReference>
<dbReference type="Proteomes" id="UP000478052">
    <property type="component" value="Unassembled WGS sequence"/>
</dbReference>
<organism evidence="2 3">
    <name type="scientific">Aphis craccivora</name>
    <name type="common">Cowpea aphid</name>
    <dbReference type="NCBI Taxonomy" id="307492"/>
    <lineage>
        <taxon>Eukaryota</taxon>
        <taxon>Metazoa</taxon>
        <taxon>Ecdysozoa</taxon>
        <taxon>Arthropoda</taxon>
        <taxon>Hexapoda</taxon>
        <taxon>Insecta</taxon>
        <taxon>Pterygota</taxon>
        <taxon>Neoptera</taxon>
        <taxon>Paraneoptera</taxon>
        <taxon>Hemiptera</taxon>
        <taxon>Sternorrhyncha</taxon>
        <taxon>Aphidomorpha</taxon>
        <taxon>Aphidoidea</taxon>
        <taxon>Aphididae</taxon>
        <taxon>Aphidini</taxon>
        <taxon>Aphis</taxon>
        <taxon>Aphis</taxon>
    </lineage>
</organism>